<accession>A0A8T0L9J8</accession>
<dbReference type="InterPro" id="IPR018108">
    <property type="entry name" value="MCP_transmembrane"/>
</dbReference>
<reference evidence="11 12" key="1">
    <citation type="submission" date="2020-05" db="EMBL/GenBank/DDBJ databases">
        <title>Vigna angularis (adzuki bean) Var. LongXiaoDou No. 4 denovo assembly.</title>
        <authorList>
            <person name="Xiang H."/>
        </authorList>
    </citation>
    <scope>NUCLEOTIDE SEQUENCE [LARGE SCALE GENOMIC DNA]</scope>
    <source>
        <tissue evidence="11">Leaf</tissue>
    </source>
</reference>
<dbReference type="PROSITE" id="PS50920">
    <property type="entry name" value="SOLCAR"/>
    <property type="match status" value="2"/>
</dbReference>
<dbReference type="GO" id="GO:0016020">
    <property type="term" value="C:membrane"/>
    <property type="evidence" value="ECO:0007669"/>
    <property type="project" value="UniProtKB-SubCell"/>
</dbReference>
<evidence type="ECO:0000256" key="4">
    <source>
        <dbReference type="ARBA" id="ARBA00022692"/>
    </source>
</evidence>
<evidence type="ECO:0000256" key="10">
    <source>
        <dbReference type="SAM" id="Phobius"/>
    </source>
</evidence>
<comment type="caution">
    <text evidence="11">The sequence shown here is derived from an EMBL/GenBank/DDBJ whole genome shotgun (WGS) entry which is preliminary data.</text>
</comment>
<evidence type="ECO:0000256" key="5">
    <source>
        <dbReference type="ARBA" id="ARBA00022737"/>
    </source>
</evidence>
<feature type="repeat" description="Solcar" evidence="8">
    <location>
        <begin position="10"/>
        <end position="99"/>
    </location>
</feature>
<evidence type="ECO:0000256" key="2">
    <source>
        <dbReference type="ARBA" id="ARBA00006375"/>
    </source>
</evidence>
<dbReference type="SUPFAM" id="SSF103506">
    <property type="entry name" value="Mitochondrial carrier"/>
    <property type="match status" value="2"/>
</dbReference>
<keyword evidence="5" id="KW-0677">Repeat</keyword>
<dbReference type="FunFam" id="1.50.40.10:FF:000090">
    <property type="entry name" value="Folate transporter 1, chloroplastic"/>
    <property type="match status" value="1"/>
</dbReference>
<evidence type="ECO:0000256" key="6">
    <source>
        <dbReference type="ARBA" id="ARBA00022989"/>
    </source>
</evidence>
<dbReference type="Gene3D" id="1.50.40.10">
    <property type="entry name" value="Mitochondrial carrier domain"/>
    <property type="match status" value="3"/>
</dbReference>
<keyword evidence="3 9" id="KW-0813">Transport</keyword>
<name>A0A8T0L9J8_PHAAN</name>
<proteinExistence type="inferred from homology"/>
<dbReference type="Proteomes" id="UP000743370">
    <property type="component" value="Unassembled WGS sequence"/>
</dbReference>
<evidence type="ECO:0000256" key="7">
    <source>
        <dbReference type="ARBA" id="ARBA00023136"/>
    </source>
</evidence>
<dbReference type="AlphaFoldDB" id="A0A8T0L9J8"/>
<feature type="repeat" description="Solcar" evidence="8">
    <location>
        <begin position="334"/>
        <end position="423"/>
    </location>
</feature>
<dbReference type="EMBL" id="JABFOF010000001">
    <property type="protein sequence ID" value="KAG2408757.1"/>
    <property type="molecule type" value="Genomic_DNA"/>
</dbReference>
<evidence type="ECO:0000256" key="8">
    <source>
        <dbReference type="PROSITE-ProRule" id="PRU00282"/>
    </source>
</evidence>
<dbReference type="InterPro" id="IPR023395">
    <property type="entry name" value="MCP_dom_sf"/>
</dbReference>
<evidence type="ECO:0000313" key="12">
    <source>
        <dbReference type="Proteomes" id="UP000743370"/>
    </source>
</evidence>
<dbReference type="InterPro" id="IPR044712">
    <property type="entry name" value="SLC25A32-like"/>
</dbReference>
<feature type="transmembrane region" description="Helical" evidence="10">
    <location>
        <begin position="203"/>
        <end position="224"/>
    </location>
</feature>
<evidence type="ECO:0000256" key="1">
    <source>
        <dbReference type="ARBA" id="ARBA00004141"/>
    </source>
</evidence>
<evidence type="ECO:0000313" key="11">
    <source>
        <dbReference type="EMBL" id="KAG2408757.1"/>
    </source>
</evidence>
<sequence length="431" mass="48059">MSAEASKRHQWQWENATAGAAAGFATVAVMHPLDVVRTRFQVNDGRVSHLPSYKNTAHAVFTIARSEEIALSHLFELMAFASISWFVKYATCYDFRMSLFLKKEKYPDRMIAEPSSATEAVRGKVVCCPLLAQQARWLWGWGNHESMFLVNGWLLLSLDVIFHLVHGLTFTNMITVALAVKTNSKAQCSSIHILFIGLGLRGLYAGFLPGVLGSTISWGLYFFFYDKAKQRYARNREGKLSPGLHLASAAEAGGFLVHKSCLASKNEIAASNSTSSDTTILWDLCALYRGIVPGLFLVSHGAIQFTAYEELRKVIVDFKSKRSTVHNQNPDKLLNSVDYAVLGATSKLAAILLTYPFQVMRARLQQRPSGDGVPRYMDTWHVVKETARFEGIRGYYRGITANLLKNAPASSITFIVYENVLKLLKPTTRND</sequence>
<dbReference type="GO" id="GO:0006862">
    <property type="term" value="P:nucleotide transport"/>
    <property type="evidence" value="ECO:0007669"/>
    <property type="project" value="InterPro"/>
</dbReference>
<keyword evidence="6 10" id="KW-1133">Transmembrane helix</keyword>
<keyword evidence="7 8" id="KW-0472">Membrane</keyword>
<protein>
    <submittedName>
        <fullName evidence="11">Folate transporter</fullName>
    </submittedName>
</protein>
<feature type="transmembrane region" description="Helical" evidence="10">
    <location>
        <begin position="146"/>
        <end position="165"/>
    </location>
</feature>
<comment type="subcellular location">
    <subcellularLocation>
        <location evidence="1">Membrane</location>
        <topology evidence="1">Multi-pass membrane protein</topology>
    </subcellularLocation>
</comment>
<evidence type="ECO:0000256" key="3">
    <source>
        <dbReference type="ARBA" id="ARBA00022448"/>
    </source>
</evidence>
<evidence type="ECO:0000256" key="9">
    <source>
        <dbReference type="RuleBase" id="RU000488"/>
    </source>
</evidence>
<gene>
    <name evidence="11" type="ORF">HKW66_Vig0035790</name>
</gene>
<dbReference type="PANTHER" id="PTHR45683">
    <property type="entry name" value="MITOCHONDRIAL NICOTINAMIDE ADENINE DINUCLEOTIDE TRANSPORTER 1-RELATED-RELATED"/>
    <property type="match status" value="1"/>
</dbReference>
<organism evidence="11 12">
    <name type="scientific">Phaseolus angularis</name>
    <name type="common">Azuki bean</name>
    <name type="synonym">Vigna angularis</name>
    <dbReference type="NCBI Taxonomy" id="3914"/>
    <lineage>
        <taxon>Eukaryota</taxon>
        <taxon>Viridiplantae</taxon>
        <taxon>Streptophyta</taxon>
        <taxon>Embryophyta</taxon>
        <taxon>Tracheophyta</taxon>
        <taxon>Spermatophyta</taxon>
        <taxon>Magnoliopsida</taxon>
        <taxon>eudicotyledons</taxon>
        <taxon>Gunneridae</taxon>
        <taxon>Pentapetalae</taxon>
        <taxon>rosids</taxon>
        <taxon>fabids</taxon>
        <taxon>Fabales</taxon>
        <taxon>Fabaceae</taxon>
        <taxon>Papilionoideae</taxon>
        <taxon>50 kb inversion clade</taxon>
        <taxon>NPAAA clade</taxon>
        <taxon>indigoferoid/millettioid clade</taxon>
        <taxon>Phaseoleae</taxon>
        <taxon>Vigna</taxon>
    </lineage>
</organism>
<comment type="similarity">
    <text evidence="2 9">Belongs to the mitochondrial carrier (TC 2.A.29) family.</text>
</comment>
<keyword evidence="4 8" id="KW-0812">Transmembrane</keyword>
<dbReference type="GO" id="GO:0055085">
    <property type="term" value="P:transmembrane transport"/>
    <property type="evidence" value="ECO:0007669"/>
    <property type="project" value="InterPro"/>
</dbReference>
<dbReference type="Pfam" id="PF00153">
    <property type="entry name" value="Mito_carr"/>
    <property type="match status" value="3"/>
</dbReference>